<reference evidence="6 7" key="1">
    <citation type="journal article" date="2013" name="Front. Microbiol.">
        <title>The genome of Nitrospina gracilis illuminates the metabolism and evolution of the major marine nitrite oxidizer.</title>
        <authorList>
            <person name="Luecker S."/>
            <person name="Nowka B."/>
            <person name="Rattei T."/>
            <person name="Spieck E."/>
            <person name="and Daims H."/>
        </authorList>
    </citation>
    <scope>NUCLEOTIDE SEQUENCE [LARGE SCALE GENOMIC DNA]</scope>
    <source>
        <strain evidence="6 7">3/211</strain>
    </source>
</reference>
<feature type="coiled-coil region" evidence="3">
    <location>
        <begin position="137"/>
        <end position="171"/>
    </location>
</feature>
<name>M1YLB5_NITG3</name>
<sequence>MSQGTTQNQKYKILFVDTERKVLASAKKIFAQSGYQIEVCDGAMRAADMVANNGPIAVVFTDERMRGMRGTELLEIVKRVSPNTVRVLTAAQVEDHIVEDIINKAEVYRFIRKPIDFNVALKVAKQGVSFYEQAVRNEHLDLALHEIEAEKDKIVREAAGLTARINKLKRSTLYWFGGILLVIGLAFGFNFYQEYLRQQDLQASSNNMGNWVAYKNHTALDTVNNLMWMTRDFRIIEKRYPTSWQEAMDWAQKMNARNYAGYSDWRLPTVAEYKNTFDPDRTKLAFDGNQEYPVGYPKPFESGGGYGFWTSERVGENSAKYFFFVGGYGRTEALNYGGPTMSVRLVRNLK</sequence>
<dbReference type="Proteomes" id="UP000011704">
    <property type="component" value="Unassembled WGS sequence"/>
</dbReference>
<dbReference type="GO" id="GO:0000160">
    <property type="term" value="P:phosphorelay signal transduction system"/>
    <property type="evidence" value="ECO:0007669"/>
    <property type="project" value="InterPro"/>
</dbReference>
<comment type="caution">
    <text evidence="6">The sequence shown here is derived from an EMBL/GenBank/DDBJ whole genome shotgun (WGS) entry which is preliminary data.</text>
</comment>
<dbReference type="AlphaFoldDB" id="M1YLB5"/>
<evidence type="ECO:0000256" key="1">
    <source>
        <dbReference type="ARBA" id="ARBA00022553"/>
    </source>
</evidence>
<dbReference type="STRING" id="1266370.NITGR_610019"/>
<protein>
    <recommendedName>
        <fullName evidence="5">Response regulatory domain-containing protein</fullName>
    </recommendedName>
</protein>
<evidence type="ECO:0000259" key="5">
    <source>
        <dbReference type="PROSITE" id="PS50110"/>
    </source>
</evidence>
<evidence type="ECO:0000313" key="7">
    <source>
        <dbReference type="Proteomes" id="UP000011704"/>
    </source>
</evidence>
<dbReference type="InterPro" id="IPR011460">
    <property type="entry name" value="Lcl_C"/>
</dbReference>
<dbReference type="InterPro" id="IPR050595">
    <property type="entry name" value="Bact_response_regulator"/>
</dbReference>
<dbReference type="PANTHER" id="PTHR44591">
    <property type="entry name" value="STRESS RESPONSE REGULATOR PROTEIN 1"/>
    <property type="match status" value="1"/>
</dbReference>
<accession>M1YLB5</accession>
<evidence type="ECO:0000313" key="6">
    <source>
        <dbReference type="EMBL" id="CCQ91261.1"/>
    </source>
</evidence>
<feature type="modified residue" description="4-aspartylphosphate" evidence="2">
    <location>
        <position position="62"/>
    </location>
</feature>
<keyword evidence="7" id="KW-1185">Reference proteome</keyword>
<keyword evidence="4" id="KW-0472">Membrane</keyword>
<feature type="domain" description="Response regulatory" evidence="5">
    <location>
        <begin position="12"/>
        <end position="128"/>
    </location>
</feature>
<dbReference type="EMBL" id="CAQJ01000068">
    <property type="protein sequence ID" value="CCQ91261.1"/>
    <property type="molecule type" value="Genomic_DNA"/>
</dbReference>
<organism evidence="6 7">
    <name type="scientific">Nitrospina gracilis (strain 3/211)</name>
    <dbReference type="NCBI Taxonomy" id="1266370"/>
    <lineage>
        <taxon>Bacteria</taxon>
        <taxon>Pseudomonadati</taxon>
        <taxon>Nitrospinota/Tectimicrobiota group</taxon>
        <taxon>Nitrospinota</taxon>
        <taxon>Nitrospinia</taxon>
        <taxon>Nitrospinales</taxon>
        <taxon>Nitrospinaceae</taxon>
        <taxon>Nitrospina</taxon>
    </lineage>
</organism>
<dbReference type="InParanoid" id="M1YLB5"/>
<gene>
    <name evidence="6" type="ORF">NITGR_610019</name>
</gene>
<evidence type="ECO:0000256" key="3">
    <source>
        <dbReference type="SAM" id="Coils"/>
    </source>
</evidence>
<dbReference type="HOGENOM" id="CLU_791862_0_0_0"/>
<dbReference type="Pfam" id="PF00072">
    <property type="entry name" value="Response_reg"/>
    <property type="match status" value="1"/>
</dbReference>
<dbReference type="PROSITE" id="PS50110">
    <property type="entry name" value="RESPONSE_REGULATORY"/>
    <property type="match status" value="1"/>
</dbReference>
<keyword evidence="4" id="KW-1133">Transmembrane helix</keyword>
<evidence type="ECO:0000256" key="2">
    <source>
        <dbReference type="PROSITE-ProRule" id="PRU00169"/>
    </source>
</evidence>
<dbReference type="InterPro" id="IPR011006">
    <property type="entry name" value="CheY-like_superfamily"/>
</dbReference>
<dbReference type="PANTHER" id="PTHR44591:SF19">
    <property type="entry name" value="TWO-COMPONENT RESPONSE REGULATOR-RELATED"/>
    <property type="match status" value="1"/>
</dbReference>
<feature type="transmembrane region" description="Helical" evidence="4">
    <location>
        <begin position="173"/>
        <end position="192"/>
    </location>
</feature>
<keyword evidence="1 2" id="KW-0597">Phosphoprotein</keyword>
<dbReference type="InterPro" id="IPR001789">
    <property type="entry name" value="Sig_transdc_resp-reg_receiver"/>
</dbReference>
<dbReference type="Gene3D" id="3.40.50.2300">
    <property type="match status" value="1"/>
</dbReference>
<keyword evidence="4" id="KW-0812">Transmembrane</keyword>
<dbReference type="SUPFAM" id="SSF52172">
    <property type="entry name" value="CheY-like"/>
    <property type="match status" value="1"/>
</dbReference>
<proteinExistence type="predicted"/>
<dbReference type="SMART" id="SM00448">
    <property type="entry name" value="REC"/>
    <property type="match status" value="1"/>
</dbReference>
<evidence type="ECO:0000256" key="4">
    <source>
        <dbReference type="SAM" id="Phobius"/>
    </source>
</evidence>
<dbReference type="Pfam" id="PF07603">
    <property type="entry name" value="Lcl_C"/>
    <property type="match status" value="1"/>
</dbReference>
<keyword evidence="3" id="KW-0175">Coiled coil</keyword>